<dbReference type="GO" id="GO:0005874">
    <property type="term" value="C:microtubule"/>
    <property type="evidence" value="ECO:0007669"/>
    <property type="project" value="UniProtKB-KW"/>
</dbReference>
<evidence type="ECO:0000313" key="17">
    <source>
        <dbReference type="Proteomes" id="UP001174136"/>
    </source>
</evidence>
<dbReference type="Pfam" id="PF12781">
    <property type="entry name" value="AAA_9"/>
    <property type="match status" value="1"/>
</dbReference>
<gene>
    <name evidence="16" type="primary">DNAH17_4</name>
    <name evidence="16" type="ORF">N1851_001521</name>
</gene>
<feature type="domain" description="Dynein heavy chain AAA lid" evidence="15">
    <location>
        <begin position="603"/>
        <end position="663"/>
    </location>
</feature>
<dbReference type="GO" id="GO:0005930">
    <property type="term" value="C:axoneme"/>
    <property type="evidence" value="ECO:0007669"/>
    <property type="project" value="UniProtKB-SubCell"/>
</dbReference>
<keyword evidence="5" id="KW-0547">Nucleotide-binding</keyword>
<evidence type="ECO:0000256" key="8">
    <source>
        <dbReference type="ARBA" id="ARBA00023054"/>
    </source>
</evidence>
<evidence type="ECO:0000256" key="5">
    <source>
        <dbReference type="ARBA" id="ARBA00022741"/>
    </source>
</evidence>
<keyword evidence="10" id="KW-0505">Motor protein</keyword>
<keyword evidence="3" id="KW-0963">Cytoplasm</keyword>
<dbReference type="Gene3D" id="1.20.920.20">
    <property type="match status" value="1"/>
</dbReference>
<dbReference type="GO" id="GO:0005524">
    <property type="term" value="F:ATP binding"/>
    <property type="evidence" value="ECO:0007669"/>
    <property type="project" value="UniProtKB-KW"/>
</dbReference>
<feature type="domain" description="Dynein heavy chain coiled coil stalk" evidence="13">
    <location>
        <begin position="20"/>
        <end position="68"/>
    </location>
</feature>
<dbReference type="GO" id="GO:0007018">
    <property type="term" value="P:microtubule-based movement"/>
    <property type="evidence" value="ECO:0007669"/>
    <property type="project" value="InterPro"/>
</dbReference>
<evidence type="ECO:0000313" key="16">
    <source>
        <dbReference type="EMBL" id="KAK0155940.1"/>
    </source>
</evidence>
<evidence type="ECO:0000259" key="15">
    <source>
        <dbReference type="Pfam" id="PF18198"/>
    </source>
</evidence>
<keyword evidence="4" id="KW-0493">Microtubule</keyword>
<evidence type="ECO:0000256" key="11">
    <source>
        <dbReference type="ARBA" id="ARBA00023212"/>
    </source>
</evidence>
<dbReference type="GO" id="GO:0051959">
    <property type="term" value="F:dynein light intermediate chain binding"/>
    <property type="evidence" value="ECO:0007669"/>
    <property type="project" value="InterPro"/>
</dbReference>
<comment type="similarity">
    <text evidence="2">Belongs to the dynein heavy chain family.</text>
</comment>
<dbReference type="Pfam" id="PF18198">
    <property type="entry name" value="AAA_lid_11"/>
    <property type="match status" value="1"/>
</dbReference>
<name>A0AA47ND07_MERPO</name>
<comment type="caution">
    <text evidence="16">The sequence shown here is derived from an EMBL/GenBank/DDBJ whole genome shotgun (WGS) entry which is preliminary data.</text>
</comment>
<keyword evidence="8" id="KW-0175">Coiled coil</keyword>
<keyword evidence="12" id="KW-0966">Cell projection</keyword>
<dbReference type="InterPro" id="IPR026983">
    <property type="entry name" value="DHC"/>
</dbReference>
<evidence type="ECO:0000256" key="2">
    <source>
        <dbReference type="ARBA" id="ARBA00008887"/>
    </source>
</evidence>
<evidence type="ECO:0000256" key="6">
    <source>
        <dbReference type="ARBA" id="ARBA00022840"/>
    </source>
</evidence>
<dbReference type="Gene3D" id="1.10.8.1220">
    <property type="match status" value="1"/>
</dbReference>
<dbReference type="Pfam" id="PF12777">
    <property type="entry name" value="MT"/>
    <property type="match status" value="2"/>
</dbReference>
<protein>
    <submittedName>
        <fullName evidence="16">Dynein beta chain, ciliary</fullName>
    </submittedName>
</protein>
<evidence type="ECO:0000259" key="13">
    <source>
        <dbReference type="Pfam" id="PF12777"/>
    </source>
</evidence>
<evidence type="ECO:0000256" key="12">
    <source>
        <dbReference type="ARBA" id="ARBA00023273"/>
    </source>
</evidence>
<dbReference type="InterPro" id="IPR027417">
    <property type="entry name" value="P-loop_NTPase"/>
</dbReference>
<dbReference type="PANTHER" id="PTHR45703:SF12">
    <property type="entry name" value="DYNEIN AXONEMAL HEAVY CHAIN 11"/>
    <property type="match status" value="1"/>
</dbReference>
<dbReference type="Gene3D" id="1.10.8.720">
    <property type="entry name" value="Region D6 of dynein motor"/>
    <property type="match status" value="1"/>
</dbReference>
<dbReference type="EMBL" id="JAOPHQ010000060">
    <property type="protein sequence ID" value="KAK0155940.1"/>
    <property type="molecule type" value="Genomic_DNA"/>
</dbReference>
<dbReference type="FunFam" id="1.10.8.1220:FF:000001">
    <property type="entry name" value="Dynein axonemal heavy chain 5"/>
    <property type="match status" value="1"/>
</dbReference>
<evidence type="ECO:0000256" key="9">
    <source>
        <dbReference type="ARBA" id="ARBA00023069"/>
    </source>
</evidence>
<proteinExistence type="inferred from homology"/>
<organism evidence="16 17">
    <name type="scientific">Merluccius polli</name>
    <name type="common">Benguela hake</name>
    <name type="synonym">Merluccius cadenati</name>
    <dbReference type="NCBI Taxonomy" id="89951"/>
    <lineage>
        <taxon>Eukaryota</taxon>
        <taxon>Metazoa</taxon>
        <taxon>Chordata</taxon>
        <taxon>Craniata</taxon>
        <taxon>Vertebrata</taxon>
        <taxon>Euteleostomi</taxon>
        <taxon>Actinopterygii</taxon>
        <taxon>Neopterygii</taxon>
        <taxon>Teleostei</taxon>
        <taxon>Neoteleostei</taxon>
        <taxon>Acanthomorphata</taxon>
        <taxon>Zeiogadaria</taxon>
        <taxon>Gadariae</taxon>
        <taxon>Gadiformes</taxon>
        <taxon>Gadoidei</taxon>
        <taxon>Merlucciidae</taxon>
        <taxon>Merluccius</taxon>
    </lineage>
</organism>
<dbReference type="Proteomes" id="UP001174136">
    <property type="component" value="Unassembled WGS sequence"/>
</dbReference>
<feature type="domain" description="Dynein heavy chain coiled coil stalk" evidence="13">
    <location>
        <begin position="94"/>
        <end position="179"/>
    </location>
</feature>
<dbReference type="GO" id="GO:0030286">
    <property type="term" value="C:dynein complex"/>
    <property type="evidence" value="ECO:0007669"/>
    <property type="project" value="UniProtKB-KW"/>
</dbReference>
<dbReference type="InterPro" id="IPR035706">
    <property type="entry name" value="AAA_9"/>
</dbReference>
<keyword evidence="6" id="KW-0067">ATP-binding</keyword>
<dbReference type="InterPro" id="IPR042219">
    <property type="entry name" value="AAA_lid_11_sf"/>
</dbReference>
<keyword evidence="17" id="KW-1185">Reference proteome</keyword>
<evidence type="ECO:0000256" key="4">
    <source>
        <dbReference type="ARBA" id="ARBA00022701"/>
    </source>
</evidence>
<dbReference type="AlphaFoldDB" id="A0AA47ND07"/>
<keyword evidence="9" id="KW-0969">Cilium</keyword>
<keyword evidence="11" id="KW-0206">Cytoskeleton</keyword>
<dbReference type="PANTHER" id="PTHR45703">
    <property type="entry name" value="DYNEIN HEAVY CHAIN"/>
    <property type="match status" value="1"/>
</dbReference>
<comment type="subcellular location">
    <subcellularLocation>
        <location evidence="1">Cytoplasm</location>
        <location evidence="1">Cytoskeleton</location>
        <location evidence="1">Cilium axoneme</location>
    </subcellularLocation>
</comment>
<feature type="domain" description="Dynein heavy chain ATP-binding dynein motor region" evidence="14">
    <location>
        <begin position="229"/>
        <end position="289"/>
    </location>
</feature>
<dbReference type="InterPro" id="IPR024743">
    <property type="entry name" value="Dynein_HC_stalk"/>
</dbReference>
<dbReference type="Gene3D" id="3.40.50.300">
    <property type="entry name" value="P-loop containing nucleotide triphosphate hydrolases"/>
    <property type="match status" value="1"/>
</dbReference>
<dbReference type="GO" id="GO:0045505">
    <property type="term" value="F:dynein intermediate chain binding"/>
    <property type="evidence" value="ECO:0007669"/>
    <property type="project" value="InterPro"/>
</dbReference>
<evidence type="ECO:0000256" key="10">
    <source>
        <dbReference type="ARBA" id="ARBA00023175"/>
    </source>
</evidence>
<evidence type="ECO:0000256" key="3">
    <source>
        <dbReference type="ARBA" id="ARBA00022490"/>
    </source>
</evidence>
<evidence type="ECO:0000256" key="7">
    <source>
        <dbReference type="ARBA" id="ARBA00023017"/>
    </source>
</evidence>
<keyword evidence="7" id="KW-0243">Dynein</keyword>
<sequence length="683" mass="77756">MVGLNTLNKVPQPFLQSPDVNLMELKIFPNPPAAVINVSAAVMVLLAPHGHAPKDWSWKAARAFMDKTWGLGLLCLLAEVWLHLGSSRLDPGVEDLDMSLQHLTAQFKRAVSHQPDHSAGQPAGQRAEGGGWMEKKRWSQAVVQYTEQQKTLCGDVLLATASVSYLGYFTRQYRLELLCQRIPFLHSLKARMYYLLFRLKFVFLIAVSILLTDHLDPVHMLTSNAMVATWHNQGLPGDRMSIENAAILTTSERWPLVIDPQQQGFKWIRTQYASQLGPERVESVSNSHFKETKINKAQELYRPAAERASLLHFIINNLSLINPMYQFSLKAFNTVFIKTMGQAEQDVQARVDHLTEAITYSVFLYTSQGLFQRDKLTLLSHTAFQLAPYPSFLPKPGELIKRAPERECWRKIAESKCPEKERLPHDWKHRSSLPKLIILRAMWPDRMTYLLKNFVAESMGSRYVEFEKSFEDSGPLSPVFFILSPGVNPLKHGFSIDQGTLHNVSLGQGQEKGAERVLMSASQRGITFTWWHASYLCWRSFWRRWRWTLTRATGCLSVVSRHHTPSIPRGVLDNAVKIANKPPTGMSASLHAALHNFIQSKRWNQNYPFNSGDLTISVKVLYNYLEANTKVPLFLFLSLYLFGEIMYGGHITDDWDRRLCKDLPSGRHAPQDGEANLPINFST</sequence>
<reference evidence="16" key="1">
    <citation type="journal article" date="2023" name="Front. Mar. Sci.">
        <title>A new Merluccius polli reference genome to investigate the effects of global change in West African waters.</title>
        <authorList>
            <person name="Mateo J.L."/>
            <person name="Blanco-Fernandez C."/>
            <person name="Garcia-Vazquez E."/>
            <person name="Machado-Schiaffino G."/>
        </authorList>
    </citation>
    <scope>NUCLEOTIDE SEQUENCE</scope>
    <source>
        <strain evidence="16">C29</strain>
        <tissue evidence="16">Fin</tissue>
    </source>
</reference>
<dbReference type="InterPro" id="IPR041658">
    <property type="entry name" value="AAA_lid_11"/>
</dbReference>
<evidence type="ECO:0000259" key="14">
    <source>
        <dbReference type="Pfam" id="PF12781"/>
    </source>
</evidence>
<accession>A0AA47ND07</accession>
<evidence type="ECO:0000256" key="1">
    <source>
        <dbReference type="ARBA" id="ARBA00004430"/>
    </source>
</evidence>